<protein>
    <submittedName>
        <fullName evidence="3">DUF4114 domain-containing protein</fullName>
    </submittedName>
</protein>
<organism evidence="3 4">
    <name type="scientific">Corallococcus aberystwythensis</name>
    <dbReference type="NCBI Taxonomy" id="2316722"/>
    <lineage>
        <taxon>Bacteria</taxon>
        <taxon>Pseudomonadati</taxon>
        <taxon>Myxococcota</taxon>
        <taxon>Myxococcia</taxon>
        <taxon>Myxococcales</taxon>
        <taxon>Cystobacterineae</taxon>
        <taxon>Myxococcaceae</taxon>
        <taxon>Corallococcus</taxon>
    </lineage>
</organism>
<gene>
    <name evidence="3" type="ORF">D7W81_32910</name>
</gene>
<proteinExistence type="predicted"/>
<dbReference type="AlphaFoldDB" id="A0A3A8PK68"/>
<dbReference type="EMBL" id="RAWK01000264">
    <property type="protein sequence ID" value="RKH56756.1"/>
    <property type="molecule type" value="Genomic_DNA"/>
</dbReference>
<accession>A0A3A8PK68</accession>
<evidence type="ECO:0000259" key="2">
    <source>
        <dbReference type="Pfam" id="PF13448"/>
    </source>
</evidence>
<comment type="caution">
    <text evidence="3">The sequence shown here is derived from an EMBL/GenBank/DDBJ whole genome shotgun (WGS) entry which is preliminary data.</text>
</comment>
<evidence type="ECO:0000256" key="1">
    <source>
        <dbReference type="SAM" id="SignalP"/>
    </source>
</evidence>
<sequence length="612" mass="65143">MHLKSSRLLALVAGSALSVIPSPRPAQAADTCAPGDLYADVQPAFTAAGFDQLQQLTLTPQRTLRSVNPFWTPTSVDSIVFPSDQNVVISYVYESSAASHALGYLYMSDLRARGYVNAQGDLVDANGNGIADLHEDLYNLAPPSGVQARPYIGVSPRCANTFSSRGFTYRQPDLALNAACAPAFVTHYDMTDARPGRTSSAYNIIVDVIGSNPTTTTSTGYSDNGLHPRIPNLLEPAHASNGNLGLGHLAFLLTDDDSDTSTHLGLGAVSDAVALYDGIPDYDVSAHDGHGRPRTSNPDPGITAYDRTVDLGVIPGGQEVVFFLVSAYTPSHNVDNDQVYPCLRRDAALQCMLHLRTPINVFFSKAKWNLDQDFRGQTPVTSRAMGCQYNDACNIDNPASSAYACRLADNPTQKLCGWLDYDALGRLGTVPYGSTSLPMAATTAVAPGNLVMPHALLGNVGPTSDRWLLAFEDLPGGGDRDYNDAVFMLRNWAATPGLARSAVLSPDAPGCAIKQVYLHKDDAQAPTCAPPGAITYSVATDCRTCLAGTCIPNPTPTWHPVTFDWNRDAVLNVSGTPGHQLCWKADLAPGGGQCQASVNNVDIGYEAGPRNP</sequence>
<feature type="signal peptide" evidence="1">
    <location>
        <begin position="1"/>
        <end position="28"/>
    </location>
</feature>
<feature type="chain" id="PRO_5017286081" evidence="1">
    <location>
        <begin position="29"/>
        <end position="612"/>
    </location>
</feature>
<dbReference type="RefSeq" id="WP_120559368.1">
    <property type="nucleotide sequence ID" value="NZ_RAWK01000264.1"/>
</dbReference>
<dbReference type="InterPro" id="IPR025193">
    <property type="entry name" value="DUF4114"/>
</dbReference>
<name>A0A3A8PK68_9BACT</name>
<dbReference type="OrthoDB" id="5487855at2"/>
<keyword evidence="4" id="KW-1185">Reference proteome</keyword>
<reference evidence="4" key="1">
    <citation type="submission" date="2018-09" db="EMBL/GenBank/DDBJ databases">
        <authorList>
            <person name="Livingstone P.G."/>
            <person name="Whitworth D.E."/>
        </authorList>
    </citation>
    <scope>NUCLEOTIDE SEQUENCE [LARGE SCALE GENOMIC DNA]</scope>
    <source>
        <strain evidence="4">AB050A</strain>
    </source>
</reference>
<feature type="domain" description="DUF4114" evidence="2">
    <location>
        <begin position="465"/>
        <end position="489"/>
    </location>
</feature>
<dbReference type="Pfam" id="PF13448">
    <property type="entry name" value="DUF4114"/>
    <property type="match status" value="1"/>
</dbReference>
<evidence type="ECO:0000313" key="4">
    <source>
        <dbReference type="Proteomes" id="UP000267003"/>
    </source>
</evidence>
<keyword evidence="1" id="KW-0732">Signal</keyword>
<evidence type="ECO:0000313" key="3">
    <source>
        <dbReference type="EMBL" id="RKH56756.1"/>
    </source>
</evidence>
<dbReference type="Proteomes" id="UP000267003">
    <property type="component" value="Unassembled WGS sequence"/>
</dbReference>